<evidence type="ECO:0000256" key="5">
    <source>
        <dbReference type="ARBA" id="ARBA00022581"/>
    </source>
</evidence>
<keyword evidence="8 15" id="KW-0426">Late protein</keyword>
<dbReference type="GO" id="GO:0019028">
    <property type="term" value="C:viral capsid"/>
    <property type="evidence" value="ECO:0007669"/>
    <property type="project" value="UniProtKB-UniRule"/>
</dbReference>
<evidence type="ECO:0000256" key="12">
    <source>
        <dbReference type="ARBA" id="ARBA00023125"/>
    </source>
</evidence>
<keyword evidence="6" id="KW-1040">Host Golgi apparatus</keyword>
<sequence>MYRRRIKRASVTDIYRSCVQGGDCPTDVKNKVEGTTWADTLLKIFSSVIYLGNLGIGTGKGSGGSFGYRPIEAQVPQGGGSSVARPRPSIPTVDVIGPTDILPVAPDAPAIVPLSEGIPETGIIDTPAAGPGLDSTGTDITTIIDPISEVTGVGEHPNIISTSEDVAQIDVQLSPPPPKKVALDPSITHTSVVEATRVSHVDPDYNVFVNPAFNGVHIGDPEYIELTQINRMAEFEIDAGPLRSTPVSERVISRARDLYNRYVQQVPARSSDLVGLTSRASQFEFVNPAFEGDLTSLFNDDLAELAAGSTTEPISFTTEPQLSETDDRTIRLSRLGRRPGMTTRSGLDIGQRIHVYVDMSPIPRDTIELQTFGEFSHDSSVVDELTTSSFINPFEMNIGESDILDTLQEDFSGTHLVVVNSDVPEDTLEIPTLAPEFNVKVFVNDYAAKAFPYHPISDVAVNIPSPYTPLGPSQGLTVDFYDFDLHPSLLRKRKRSIF</sequence>
<keyword evidence="1 15" id="KW-1163">Viral penetration into host nucleus</keyword>
<name>A0A0H4LMJ3_9PAPI</name>
<evidence type="ECO:0000256" key="3">
    <source>
        <dbReference type="ARBA" id="ARBA00022561"/>
    </source>
</evidence>
<keyword evidence="14 15" id="KW-1160">Virus entry into host cell</keyword>
<evidence type="ECO:0000256" key="14">
    <source>
        <dbReference type="ARBA" id="ARBA00023296"/>
    </source>
</evidence>
<dbReference type="GO" id="GO:0075732">
    <property type="term" value="P:viral penetration into host nucleus"/>
    <property type="evidence" value="ECO:0007669"/>
    <property type="project" value="UniProtKB-KW"/>
</dbReference>
<comment type="function">
    <text evidence="15">Minor protein of the capsid that localizes along the inner surface of the virion, within the central cavities beneath the L1 pentamers. Plays a role in capsid stabilization through interaction with the major capsid protein L1. Once the virion enters the host cell, L2 escorts the genomic DNA into the nucleus by promoting escape from the endosomal compartments and traffic through the host Golgi network. Mechanistically, the C-terminus of L2 possesses a cell-penetrating peptide that protudes from the host endosome, interacts with host cytoplasmic retromer cargo and thereby mediates the capsid delivery to the host trans-Golgi network. Plays a role through its interaction with host dynein in the intracellular microtubule-dependent transport of viral capsid toward the nucleus. Mediates the viral genome import into the nucleus through binding to host importins. Once within the nucleus, L2 localizes viral genomes to host PML bodies in order to activate early gene expression for establishment of infection. Later on, promotes late gene expression by interacting with the viral E2 protein and by inhibiting its transcriptional activation functions. During virion assembly, encapsidates the genome by direct interaction with the viral DNA.</text>
</comment>
<comment type="caution">
    <text evidence="15">Lacks conserved residue(s) required for the propagation of feature annotation.</text>
</comment>
<evidence type="ECO:0000256" key="6">
    <source>
        <dbReference type="ARBA" id="ARBA00022812"/>
    </source>
</evidence>
<keyword evidence="11 15" id="KW-1176">Cytoplasmic inwards viral transport</keyword>
<keyword evidence="2 15" id="KW-0597">Phosphoprotein</keyword>
<evidence type="ECO:0000256" key="13">
    <source>
        <dbReference type="ARBA" id="ARBA00023157"/>
    </source>
</evidence>
<evidence type="ECO:0000256" key="1">
    <source>
        <dbReference type="ARBA" id="ARBA00022524"/>
    </source>
</evidence>
<keyword evidence="9 15" id="KW-1177">Microtubular inwards viral transport</keyword>
<dbReference type="InterPro" id="IPR000784">
    <property type="entry name" value="Late_L2"/>
</dbReference>
<dbReference type="GO" id="GO:0046718">
    <property type="term" value="P:symbiont entry into host cell"/>
    <property type="evidence" value="ECO:0007669"/>
    <property type="project" value="UniProtKB-KW"/>
</dbReference>
<evidence type="ECO:0000256" key="15">
    <source>
        <dbReference type="HAMAP-Rule" id="MF_04003"/>
    </source>
</evidence>
<evidence type="ECO:0000256" key="4">
    <source>
        <dbReference type="ARBA" id="ARBA00022562"/>
    </source>
</evidence>
<keyword evidence="13 15" id="KW-1015">Disulfide bond</keyword>
<dbReference type="GO" id="GO:0003677">
    <property type="term" value="F:DNA binding"/>
    <property type="evidence" value="ECO:0007669"/>
    <property type="project" value="UniProtKB-UniRule"/>
</dbReference>
<comment type="similarity">
    <text evidence="15">Belongs to the papillomaviridae L2 protein family.</text>
</comment>
<comment type="subcellular location">
    <subcellularLocation>
        <location evidence="15">Virion</location>
    </subcellularLocation>
    <subcellularLocation>
        <location evidence="15">Host nucleus</location>
    </subcellularLocation>
</comment>
<keyword evidence="5 15" id="KW-0945">Host-virus interaction</keyword>
<evidence type="ECO:0000256" key="10">
    <source>
        <dbReference type="ARBA" id="ARBA00023046"/>
    </source>
</evidence>
<keyword evidence="3 15" id="KW-0167">Capsid protein</keyword>
<dbReference type="GO" id="GO:0042025">
    <property type="term" value="C:host cell nucleus"/>
    <property type="evidence" value="ECO:0007669"/>
    <property type="project" value="UniProtKB-SubCell"/>
</dbReference>
<evidence type="ECO:0000256" key="9">
    <source>
        <dbReference type="ARBA" id="ARBA00022952"/>
    </source>
</evidence>
<evidence type="ECO:0000256" key="11">
    <source>
        <dbReference type="ARBA" id="ARBA00023120"/>
    </source>
</evidence>
<dbReference type="Pfam" id="PF00513">
    <property type="entry name" value="Late_protein_L2"/>
    <property type="match status" value="1"/>
</dbReference>
<evidence type="ECO:0000256" key="7">
    <source>
        <dbReference type="ARBA" id="ARBA00022844"/>
    </source>
</evidence>
<evidence type="ECO:0000256" key="8">
    <source>
        <dbReference type="ARBA" id="ARBA00022921"/>
    </source>
</evidence>
<organism evidence="16 17">
    <name type="scientific">Human papillomavirus 202</name>
    <dbReference type="NCBI Taxonomy" id="1682341"/>
    <lineage>
        <taxon>Viruses</taxon>
        <taxon>Monodnaviria</taxon>
        <taxon>Shotokuvirae</taxon>
        <taxon>Cossaviricota</taxon>
        <taxon>Papovaviricetes</taxon>
        <taxon>Zurhausenvirales</taxon>
        <taxon>Papillomaviridae</taxon>
        <taxon>Firstpapillomavirinae</taxon>
        <taxon>Gammapapillomavirus</taxon>
        <taxon>Gammapapillomavirus 11</taxon>
    </lineage>
</organism>
<dbReference type="HAMAP" id="MF_04003">
    <property type="entry name" value="PPV_L2"/>
    <property type="match status" value="1"/>
</dbReference>
<gene>
    <name evidence="15 16" type="primary">L2</name>
</gene>
<protein>
    <recommendedName>
        <fullName evidence="15">Minor capsid protein L2</fullName>
    </recommendedName>
</protein>
<dbReference type="GO" id="GO:0043657">
    <property type="term" value="C:host cell"/>
    <property type="evidence" value="ECO:0007669"/>
    <property type="project" value="GOC"/>
</dbReference>
<proteinExistence type="inferred from homology"/>
<comment type="PTM">
    <text evidence="15">Highly phosphorylated.</text>
</comment>
<accession>A0A0H4LMJ3</accession>
<dbReference type="GO" id="GO:0005198">
    <property type="term" value="F:structural molecule activity"/>
    <property type="evidence" value="ECO:0007669"/>
    <property type="project" value="UniProtKB-UniRule"/>
</dbReference>
<keyword evidence="7 15" id="KW-0946">Virion</keyword>
<evidence type="ECO:0000313" key="16">
    <source>
        <dbReference type="EMBL" id="AKP16352.1"/>
    </source>
</evidence>
<dbReference type="EMBL" id="KP692116">
    <property type="protein sequence ID" value="AKP16352.1"/>
    <property type="molecule type" value="Genomic_DNA"/>
</dbReference>
<reference evidence="17" key="1">
    <citation type="submission" date="2015-01" db="EMBL/GenBank/DDBJ databases">
        <title>Does Human Papillomavirus-Negative Condylomata Exist?</title>
        <authorList>
            <person name="Arroyo Muhr L.S."/>
            <person name="Bzhalava D."/>
            <person name="Lagheden C."/>
            <person name="Eklund C."/>
            <person name="Johansson H."/>
            <person name="Forslund O."/>
            <person name="Dillner J."/>
            <person name="Hultin E."/>
        </authorList>
    </citation>
    <scope>NUCLEOTIDE SEQUENCE [LARGE SCALE GENOMIC DNA]</scope>
</reference>
<comment type="subunit">
    <text evidence="15">Interacts with major capsid protein L1. Interacts with E2; this interaction inhibits E2 transcriptional activity but not the DNA replication function E2. Interacts with host HSPA8; this interaction is required for L2 nuclear translocation. Interacts with host importins KPNB2 and KPNB3. Forms a complex with importin alpha2-beta1 heterodimers via interaction with the importin alpha2 adapter. Interacts with host DYNLT1; this interaction is essential for virus intracellular transport during entry. Interacts (via C-terminus) with host retromer subunits VPS35 AND VPS29.</text>
</comment>
<dbReference type="GO" id="GO:0075521">
    <property type="term" value="P:microtubule-dependent intracellular transport of viral material towards nucleus"/>
    <property type="evidence" value="ECO:0007669"/>
    <property type="project" value="UniProtKB-UniRule"/>
</dbReference>
<keyword evidence="12 15" id="KW-0238">DNA-binding</keyword>
<feature type="disulfide bond" evidence="15">
    <location>
        <begin position="18"/>
        <end position="24"/>
    </location>
</feature>
<keyword evidence="4 15" id="KW-1048">Host nucleus</keyword>
<dbReference type="Proteomes" id="UP000122180">
    <property type="component" value="Segment"/>
</dbReference>
<evidence type="ECO:0000313" key="17">
    <source>
        <dbReference type="Proteomes" id="UP000122180"/>
    </source>
</evidence>
<keyword evidence="10" id="KW-1039">Host endosome</keyword>
<evidence type="ECO:0000256" key="2">
    <source>
        <dbReference type="ARBA" id="ARBA00022553"/>
    </source>
</evidence>